<sequence length="81" mass="8288">MTTIIILGVAMFTFVILALVFILLAAKAKLVNTEAVTIGINGDPTLAMRVPAGSTLLNTLANQKIFIPSACGGKAAAACAR</sequence>
<dbReference type="AlphaFoldDB" id="A0A9X3EUV6"/>
<evidence type="ECO:0000256" key="1">
    <source>
        <dbReference type="ARBA" id="ARBA00022630"/>
    </source>
</evidence>
<dbReference type="Gene3D" id="3.10.20.30">
    <property type="match status" value="1"/>
</dbReference>
<keyword evidence="5" id="KW-1185">Reference proteome</keyword>
<dbReference type="EMBL" id="JAPNKE010000002">
    <property type="protein sequence ID" value="MCY1005973.1"/>
    <property type="molecule type" value="Genomic_DNA"/>
</dbReference>
<keyword evidence="2" id="KW-0274">FAD</keyword>
<reference evidence="4" key="1">
    <citation type="submission" date="2022-11" db="EMBL/GenBank/DDBJ databases">
        <title>Minimal conservation of predation-associated metabolite biosynthetic gene clusters underscores biosynthetic potential of Myxococcota including descriptions for ten novel species: Archangium lansinium sp. nov., Myxococcus landrumus sp. nov., Nannocystis bai.</title>
        <authorList>
            <person name="Ahearne A."/>
            <person name="Stevens C."/>
            <person name="Phillips K."/>
        </authorList>
    </citation>
    <scope>NUCLEOTIDE SEQUENCE</scope>
    <source>
        <strain evidence="4">Na p29</strain>
    </source>
</reference>
<dbReference type="PANTHER" id="PTHR43644">
    <property type="entry name" value="NA(+)-TRANSLOCATING NADH-QUINONE REDUCTASE SUBUNIT"/>
    <property type="match status" value="1"/>
</dbReference>
<evidence type="ECO:0000256" key="3">
    <source>
        <dbReference type="SAM" id="Phobius"/>
    </source>
</evidence>
<dbReference type="SUPFAM" id="SSF54292">
    <property type="entry name" value="2Fe-2S ferredoxin-like"/>
    <property type="match status" value="1"/>
</dbReference>
<keyword evidence="3" id="KW-1133">Transmembrane helix</keyword>
<dbReference type="GO" id="GO:0051536">
    <property type="term" value="F:iron-sulfur cluster binding"/>
    <property type="evidence" value="ECO:0007669"/>
    <property type="project" value="InterPro"/>
</dbReference>
<dbReference type="PANTHER" id="PTHR43644:SF1">
    <property type="entry name" value="NAD(P)H-FLAVIN REDUCTASE"/>
    <property type="match status" value="1"/>
</dbReference>
<keyword evidence="3" id="KW-0812">Transmembrane</keyword>
<gene>
    <name evidence="4" type="ORF">OV079_10430</name>
</gene>
<evidence type="ECO:0000313" key="5">
    <source>
        <dbReference type="Proteomes" id="UP001150924"/>
    </source>
</evidence>
<organism evidence="4 5">
    <name type="scientific">Nannocystis pusilla</name>
    <dbReference type="NCBI Taxonomy" id="889268"/>
    <lineage>
        <taxon>Bacteria</taxon>
        <taxon>Pseudomonadati</taxon>
        <taxon>Myxococcota</taxon>
        <taxon>Polyangia</taxon>
        <taxon>Nannocystales</taxon>
        <taxon>Nannocystaceae</taxon>
        <taxon>Nannocystis</taxon>
    </lineage>
</organism>
<keyword evidence="3" id="KW-0472">Membrane</keyword>
<dbReference type="InterPro" id="IPR012675">
    <property type="entry name" value="Beta-grasp_dom_sf"/>
</dbReference>
<comment type="caution">
    <text evidence="4">The sequence shown here is derived from an EMBL/GenBank/DDBJ whole genome shotgun (WGS) entry which is preliminary data.</text>
</comment>
<name>A0A9X3EUV6_9BACT</name>
<proteinExistence type="predicted"/>
<keyword evidence="1" id="KW-0285">Flavoprotein</keyword>
<protein>
    <submittedName>
        <fullName evidence="4">Uncharacterized protein</fullName>
    </submittedName>
</protein>
<dbReference type="Proteomes" id="UP001150924">
    <property type="component" value="Unassembled WGS sequence"/>
</dbReference>
<evidence type="ECO:0000313" key="4">
    <source>
        <dbReference type="EMBL" id="MCY1005973.1"/>
    </source>
</evidence>
<accession>A0A9X3EUV6</accession>
<dbReference type="InterPro" id="IPR036010">
    <property type="entry name" value="2Fe-2S_ferredoxin-like_sf"/>
</dbReference>
<feature type="transmembrane region" description="Helical" evidence="3">
    <location>
        <begin position="6"/>
        <end position="26"/>
    </location>
</feature>
<evidence type="ECO:0000256" key="2">
    <source>
        <dbReference type="ARBA" id="ARBA00022827"/>
    </source>
</evidence>